<dbReference type="RefSeq" id="WP_009559455.1">
    <property type="nucleotide sequence ID" value="NZ_AYZN01000002.1"/>
</dbReference>
<organism evidence="4 5">
    <name type="scientific">Lactobacillus pasteurii DSM 23907 = CRBIP 24.76</name>
    <dbReference type="NCBI Taxonomy" id="1423790"/>
    <lineage>
        <taxon>Bacteria</taxon>
        <taxon>Bacillati</taxon>
        <taxon>Bacillota</taxon>
        <taxon>Bacilli</taxon>
        <taxon>Lactobacillales</taxon>
        <taxon>Lactobacillaceae</taxon>
        <taxon>Lactobacillus</taxon>
    </lineage>
</organism>
<dbReference type="SUPFAM" id="SSF52283">
    <property type="entry name" value="Formate/glycerate dehydrogenase catalytic domain-like"/>
    <property type="match status" value="1"/>
</dbReference>
<dbReference type="Pfam" id="PF02826">
    <property type="entry name" value="2-Hacid_dh_C"/>
    <property type="match status" value="1"/>
</dbReference>
<reference evidence="4 5" key="1">
    <citation type="submission" date="2012-06" db="EMBL/GenBank/DDBJ databases">
        <title>Draft Genome Sequence of Lactobacillus pasteurii CRBIP 24.76T.</title>
        <authorList>
            <person name="Cousin S."/>
            <person name="Bouchier C."/>
            <person name="Loux V."/>
            <person name="Ma L."/>
            <person name="Creno S."/>
            <person name="Bizet C."/>
            <person name="Clermont D."/>
        </authorList>
    </citation>
    <scope>NUCLEOTIDE SEQUENCE [LARGE SCALE GENOMIC DNA]</scope>
    <source>
        <strain evidence="5">CRBIP 24.76T</strain>
    </source>
</reference>
<dbReference type="GO" id="GO:0051287">
    <property type="term" value="F:NAD binding"/>
    <property type="evidence" value="ECO:0007669"/>
    <property type="project" value="InterPro"/>
</dbReference>
<dbReference type="PANTHER" id="PTHR43333:SF1">
    <property type="entry name" value="D-ISOMER SPECIFIC 2-HYDROXYACID DEHYDROGENASE NAD-BINDING DOMAIN-CONTAINING PROTEIN"/>
    <property type="match status" value="1"/>
</dbReference>
<feature type="domain" description="D-isomer specific 2-hydroxyacid dehydrogenase NAD-binding" evidence="3">
    <location>
        <begin position="102"/>
        <end position="275"/>
    </location>
</feature>
<dbReference type="PANTHER" id="PTHR43333">
    <property type="entry name" value="2-HACID_DH_C DOMAIN-CONTAINING PROTEIN"/>
    <property type="match status" value="1"/>
</dbReference>
<gene>
    <name evidence="4" type="ORF">BN53_02130</name>
</gene>
<dbReference type="AlphaFoldDB" id="I7JXR7"/>
<dbReference type="InterPro" id="IPR036291">
    <property type="entry name" value="NAD(P)-bd_dom_sf"/>
</dbReference>
<keyword evidence="5" id="KW-1185">Reference proteome</keyword>
<dbReference type="eggNOG" id="COG0111">
    <property type="taxonomic scope" value="Bacteria"/>
</dbReference>
<dbReference type="Proteomes" id="UP000009311">
    <property type="component" value="Unassembled WGS sequence"/>
</dbReference>
<proteinExistence type="predicted"/>
<sequence length="313" mass="34883">MKIALLRKLEQSLLERLNQETKAEIIDLSDQISPKALADTEIILGWNPAVLDALKLPNKIKWIQVWSAGVDYLPLETFDQNHLFLTTASGANSFNIAQQLLAYLLIEVRHLDLSIKNQTKKLWQLPAGQTELTQKTIALLGTGNIAQDLVKMLQPFGMKIIGVNTTGHEVAGFDQCFPISQLSEAIRDADFVVNSLPLTTKTKGIIDQAVFKALKNSSYYLTVGRGKTTNEADLIKTLANHEIAGAALDVFENEPLSENSPLWEMDNVLITPHSAGPSDFYDQRVVDSFLTNFQAYQETGIPSQHLINYQKEY</sequence>
<dbReference type="GO" id="GO:0033711">
    <property type="term" value="F:4-phosphoerythronate dehydrogenase activity"/>
    <property type="evidence" value="ECO:0007669"/>
    <property type="project" value="UniProtKB-EC"/>
</dbReference>
<comment type="caution">
    <text evidence="4">The sequence shown here is derived from an EMBL/GenBank/DDBJ whole genome shotgun (WGS) entry which is preliminary data.</text>
</comment>
<keyword evidence="2" id="KW-0520">NAD</keyword>
<protein>
    <submittedName>
        <fullName evidence="4">4-phosphoerythronate dehydrogenase</fullName>
        <ecNumber evidence="4">1.1.1.290</ecNumber>
    </submittedName>
</protein>
<evidence type="ECO:0000259" key="3">
    <source>
        <dbReference type="Pfam" id="PF02826"/>
    </source>
</evidence>
<name>I7JXR7_9LACO</name>
<dbReference type="PATRIC" id="fig|1423790.3.peg.993"/>
<dbReference type="OrthoDB" id="9805416at2"/>
<dbReference type="InterPro" id="IPR006140">
    <property type="entry name" value="D-isomer_DH_NAD-bd"/>
</dbReference>
<dbReference type="Gene3D" id="3.40.50.720">
    <property type="entry name" value="NAD(P)-binding Rossmann-like Domain"/>
    <property type="match status" value="2"/>
</dbReference>
<accession>I7JXR7</accession>
<evidence type="ECO:0000313" key="5">
    <source>
        <dbReference type="Proteomes" id="UP000009311"/>
    </source>
</evidence>
<evidence type="ECO:0000256" key="2">
    <source>
        <dbReference type="ARBA" id="ARBA00023027"/>
    </source>
</evidence>
<keyword evidence="1 4" id="KW-0560">Oxidoreductase</keyword>
<evidence type="ECO:0000256" key="1">
    <source>
        <dbReference type="ARBA" id="ARBA00023002"/>
    </source>
</evidence>
<dbReference type="EC" id="1.1.1.290" evidence="4"/>
<dbReference type="EMBL" id="CAKD01000013">
    <property type="protein sequence ID" value="CCI84900.1"/>
    <property type="molecule type" value="Genomic_DNA"/>
</dbReference>
<evidence type="ECO:0000313" key="4">
    <source>
        <dbReference type="EMBL" id="CCI84900.1"/>
    </source>
</evidence>
<dbReference type="STRING" id="1423790.BN53_02130"/>
<dbReference type="SUPFAM" id="SSF51735">
    <property type="entry name" value="NAD(P)-binding Rossmann-fold domains"/>
    <property type="match status" value="1"/>
</dbReference>